<dbReference type="Proteomes" id="UP000739565">
    <property type="component" value="Unassembled WGS sequence"/>
</dbReference>
<gene>
    <name evidence="3" type="ORF">KZZ10_14035</name>
</gene>
<feature type="domain" description="Amidase" evidence="2">
    <location>
        <begin position="9"/>
        <end position="396"/>
    </location>
</feature>
<sequence length="412" mass="43753">MTALTRSQILEEQLARIASREPQVRAWSWHDAQQVREQFAALPADTSALPLAGVTVGIKDIFDTYDMPTTYGSAAFANHRPQHDAYAVAKLRAAGALIIGKTVTTEFAHQHAGPTTNPHCIDRTPGGSSSGSAAAVADDMVTMALGSQTGGSTIRPATYCGIVGFKPTHGKVSLEGVGPLSVTMDTIGLMARSMTDIRLLSSVLLEQDARAQAPAKPRVAWYPSPEAPQADPDALRALERARDVLQAAGVQIVDIDLPAKDFLALGQSNRLIMAYDAARSYEVVYRTQAANLGASTVKLIETGLLITDEQFKKELLHVEKCKALFARAMLDVDAVLTLGAPGQAPLKSTGTGMSTFNRAWTTLGVPCLTLPFAKGDAGMPLGVQFVSALNEDSLLLTLGTKFESIFAAHPSV</sequence>
<dbReference type="SUPFAM" id="SSF75304">
    <property type="entry name" value="Amidase signature (AS) enzymes"/>
    <property type="match status" value="1"/>
</dbReference>
<dbReference type="GO" id="GO:0003824">
    <property type="term" value="F:catalytic activity"/>
    <property type="evidence" value="ECO:0007669"/>
    <property type="project" value="InterPro"/>
</dbReference>
<dbReference type="EMBL" id="JAHXRI010000010">
    <property type="protein sequence ID" value="MBZ1351765.1"/>
    <property type="molecule type" value="Genomic_DNA"/>
</dbReference>
<dbReference type="PANTHER" id="PTHR11895:SF151">
    <property type="entry name" value="GLUTAMYL-TRNA(GLN) AMIDOTRANSFERASE SUBUNIT A"/>
    <property type="match status" value="1"/>
</dbReference>
<dbReference type="InterPro" id="IPR000120">
    <property type="entry name" value="Amidase"/>
</dbReference>
<evidence type="ECO:0000259" key="2">
    <source>
        <dbReference type="Pfam" id="PF01425"/>
    </source>
</evidence>
<dbReference type="Gene3D" id="3.90.1300.10">
    <property type="entry name" value="Amidase signature (AS) domain"/>
    <property type="match status" value="1"/>
</dbReference>
<comment type="caution">
    <text evidence="3">The sequence shown here is derived from an EMBL/GenBank/DDBJ whole genome shotgun (WGS) entry which is preliminary data.</text>
</comment>
<accession>A0A953NE97</accession>
<keyword evidence="4" id="KW-1185">Reference proteome</keyword>
<proteinExistence type="predicted"/>
<dbReference type="AlphaFoldDB" id="A0A953NE97"/>
<protein>
    <submittedName>
        <fullName evidence="3">Amidase</fullName>
    </submittedName>
</protein>
<evidence type="ECO:0000256" key="1">
    <source>
        <dbReference type="SAM" id="MobiDB-lite"/>
    </source>
</evidence>
<dbReference type="RefSeq" id="WP_259662147.1">
    <property type="nucleotide sequence ID" value="NZ_JAHXRI010000010.1"/>
</dbReference>
<dbReference type="Pfam" id="PF01425">
    <property type="entry name" value="Amidase"/>
    <property type="match status" value="1"/>
</dbReference>
<organism evidence="3 4">
    <name type="scientific">Zwartia hollandica</name>
    <dbReference type="NCBI Taxonomy" id="324606"/>
    <lineage>
        <taxon>Bacteria</taxon>
        <taxon>Pseudomonadati</taxon>
        <taxon>Pseudomonadota</taxon>
        <taxon>Betaproteobacteria</taxon>
        <taxon>Burkholderiales</taxon>
        <taxon>Alcaligenaceae</taxon>
        <taxon>Zwartia</taxon>
    </lineage>
</organism>
<dbReference type="InterPro" id="IPR036928">
    <property type="entry name" value="AS_sf"/>
</dbReference>
<name>A0A953NE97_9BURK</name>
<evidence type="ECO:0000313" key="3">
    <source>
        <dbReference type="EMBL" id="MBZ1351765.1"/>
    </source>
</evidence>
<reference evidence="3" key="1">
    <citation type="submission" date="2021-07" db="EMBL/GenBank/DDBJ databases">
        <title>New genus and species of the family Alcaligenaceae.</title>
        <authorList>
            <person name="Hahn M.W."/>
        </authorList>
    </citation>
    <scope>NUCLEOTIDE SEQUENCE</scope>
    <source>
        <strain evidence="3">LF4-65</strain>
    </source>
</reference>
<feature type="region of interest" description="Disordered" evidence="1">
    <location>
        <begin position="110"/>
        <end position="133"/>
    </location>
</feature>
<evidence type="ECO:0000313" key="4">
    <source>
        <dbReference type="Proteomes" id="UP000739565"/>
    </source>
</evidence>
<dbReference type="InterPro" id="IPR023631">
    <property type="entry name" value="Amidase_dom"/>
</dbReference>
<dbReference type="PANTHER" id="PTHR11895">
    <property type="entry name" value="TRANSAMIDASE"/>
    <property type="match status" value="1"/>
</dbReference>